<evidence type="ECO:0000313" key="3">
    <source>
        <dbReference type="EMBL" id="KAF7389476.1"/>
    </source>
</evidence>
<feature type="compositionally biased region" description="Low complexity" evidence="1">
    <location>
        <begin position="54"/>
        <end position="68"/>
    </location>
</feature>
<evidence type="ECO:0008006" key="5">
    <source>
        <dbReference type="Google" id="ProtNLM"/>
    </source>
</evidence>
<dbReference type="EMBL" id="JACSDY010000024">
    <property type="protein sequence ID" value="KAF7389476.1"/>
    <property type="molecule type" value="Genomic_DNA"/>
</dbReference>
<dbReference type="Proteomes" id="UP000600918">
    <property type="component" value="Unassembled WGS sequence"/>
</dbReference>
<keyword evidence="4" id="KW-1185">Reference proteome</keyword>
<feature type="region of interest" description="Disordered" evidence="1">
    <location>
        <begin position="52"/>
        <end position="73"/>
    </location>
</feature>
<organism evidence="3 4">
    <name type="scientific">Vespula pensylvanica</name>
    <name type="common">Western yellow jacket</name>
    <name type="synonym">Wasp</name>
    <dbReference type="NCBI Taxonomy" id="30213"/>
    <lineage>
        <taxon>Eukaryota</taxon>
        <taxon>Metazoa</taxon>
        <taxon>Ecdysozoa</taxon>
        <taxon>Arthropoda</taxon>
        <taxon>Hexapoda</taxon>
        <taxon>Insecta</taxon>
        <taxon>Pterygota</taxon>
        <taxon>Neoptera</taxon>
        <taxon>Endopterygota</taxon>
        <taxon>Hymenoptera</taxon>
        <taxon>Apocrita</taxon>
        <taxon>Aculeata</taxon>
        <taxon>Vespoidea</taxon>
        <taxon>Vespidae</taxon>
        <taxon>Vespinae</taxon>
        <taxon>Vespula</taxon>
    </lineage>
</organism>
<proteinExistence type="predicted"/>
<keyword evidence="2" id="KW-0732">Signal</keyword>
<dbReference type="AlphaFoldDB" id="A0A834JQ64"/>
<evidence type="ECO:0000313" key="4">
    <source>
        <dbReference type="Proteomes" id="UP000600918"/>
    </source>
</evidence>
<reference evidence="3" key="1">
    <citation type="journal article" date="2020" name="G3 (Bethesda)">
        <title>High-Quality Assemblies for Three Invasive Social Wasps from the &lt;i&gt;Vespula&lt;/i&gt; Genus.</title>
        <authorList>
            <person name="Harrop T.W.R."/>
            <person name="Guhlin J."/>
            <person name="McLaughlin G.M."/>
            <person name="Permina E."/>
            <person name="Stockwell P."/>
            <person name="Gilligan J."/>
            <person name="Le Lec M.F."/>
            <person name="Gruber M.A.M."/>
            <person name="Quinn O."/>
            <person name="Lovegrove M."/>
            <person name="Duncan E.J."/>
            <person name="Remnant E.J."/>
            <person name="Van Eeckhoven J."/>
            <person name="Graham B."/>
            <person name="Knapp R.A."/>
            <person name="Langford K.W."/>
            <person name="Kronenberg Z."/>
            <person name="Press M.O."/>
            <person name="Eacker S.M."/>
            <person name="Wilson-Rankin E.E."/>
            <person name="Purcell J."/>
            <person name="Lester P.J."/>
            <person name="Dearden P.K."/>
        </authorList>
    </citation>
    <scope>NUCLEOTIDE SEQUENCE</scope>
    <source>
        <strain evidence="3">Volc-1</strain>
    </source>
</reference>
<accession>A0A834JQ64</accession>
<comment type="caution">
    <text evidence="3">The sequence shown here is derived from an EMBL/GenBank/DDBJ whole genome shotgun (WGS) entry which is preliminary data.</text>
</comment>
<evidence type="ECO:0000256" key="2">
    <source>
        <dbReference type="SAM" id="SignalP"/>
    </source>
</evidence>
<evidence type="ECO:0000256" key="1">
    <source>
        <dbReference type="SAM" id="MobiDB-lite"/>
    </source>
</evidence>
<sequence length="94" mass="10137">MMIPPSPSPLLLLLLLPPSIKIIKKHQTTVCPRPNATRSDWSVRVVDEVGYTRDGNVGNSSGDDGNSSKAHASRVGRVVPYVTLRLGLMLYGAP</sequence>
<gene>
    <name evidence="3" type="ORF">H0235_017960</name>
</gene>
<protein>
    <recommendedName>
        <fullName evidence="5">Secreted protein</fullName>
    </recommendedName>
</protein>
<name>A0A834JQ64_VESPE</name>
<feature type="signal peptide" evidence="2">
    <location>
        <begin position="1"/>
        <end position="22"/>
    </location>
</feature>
<feature type="chain" id="PRO_5032707839" description="Secreted protein" evidence="2">
    <location>
        <begin position="23"/>
        <end position="94"/>
    </location>
</feature>